<dbReference type="Proteomes" id="UP000078287">
    <property type="component" value="Unassembled WGS sequence"/>
</dbReference>
<dbReference type="AlphaFoldDB" id="A0A178MDJ7"/>
<protein>
    <submittedName>
        <fullName evidence="1">Uncharacterized protein</fullName>
    </submittedName>
</protein>
<evidence type="ECO:0000313" key="2">
    <source>
        <dbReference type="Proteomes" id="UP000078287"/>
    </source>
</evidence>
<proteinExistence type="predicted"/>
<gene>
    <name evidence="1" type="ORF">A6A03_13210</name>
</gene>
<accession>A0A178MDJ7</accession>
<dbReference type="EMBL" id="LWQS01000047">
    <property type="protein sequence ID" value="OAN46217.1"/>
    <property type="molecule type" value="Genomic_DNA"/>
</dbReference>
<organism evidence="1 2">
    <name type="scientific">Chloroflexus islandicus</name>
    <dbReference type="NCBI Taxonomy" id="1707952"/>
    <lineage>
        <taxon>Bacteria</taxon>
        <taxon>Bacillati</taxon>
        <taxon>Chloroflexota</taxon>
        <taxon>Chloroflexia</taxon>
        <taxon>Chloroflexales</taxon>
        <taxon>Chloroflexineae</taxon>
        <taxon>Chloroflexaceae</taxon>
        <taxon>Chloroflexus</taxon>
    </lineage>
</organism>
<dbReference type="RefSeq" id="WP_066786261.1">
    <property type="nucleotide sequence ID" value="NZ_LWQS01000047.1"/>
</dbReference>
<sequence>MATRRVESFLVRIVVAENEDAAAQRWSGRIQHIGTGFECRIDQLDELLAFINNHLQQHTPTEANKTASEATS</sequence>
<comment type="caution">
    <text evidence="1">The sequence shown here is derived from an EMBL/GenBank/DDBJ whole genome shotgun (WGS) entry which is preliminary data.</text>
</comment>
<reference evidence="1 2" key="1">
    <citation type="submission" date="2016-04" db="EMBL/GenBank/DDBJ databases">
        <title>Chloroflexus islandicus sp. nov., a thermophilic filamentous anoxygenic phototrophic bacterium from geyser Strokkur (Iceland).</title>
        <authorList>
            <person name="Gaisin V.A."/>
            <person name="Kalashnikov A.M."/>
            <person name="Sukhacheva M.V."/>
            <person name="Grouzdev D.S."/>
            <person name="Ivanov T.M."/>
            <person name="Kuznetsov B."/>
            <person name="Gorlenko V.M."/>
        </authorList>
    </citation>
    <scope>NUCLEOTIDE SEQUENCE [LARGE SCALE GENOMIC DNA]</scope>
    <source>
        <strain evidence="2">isl-2</strain>
    </source>
</reference>
<name>A0A178MDJ7_9CHLR</name>
<evidence type="ECO:0000313" key="1">
    <source>
        <dbReference type="EMBL" id="OAN46217.1"/>
    </source>
</evidence>
<dbReference type="OrthoDB" id="166368at2"/>
<keyword evidence="2" id="KW-1185">Reference proteome</keyword>